<dbReference type="AlphaFoldDB" id="A0A8J9SX49"/>
<evidence type="ECO:0000313" key="2">
    <source>
        <dbReference type="EMBL" id="CAG9276603.1"/>
    </source>
</evidence>
<sequence>MKLSLTFISLIVIVDQTLGFSPGLLSAGRRITQLLSTTTSFSTTTALEGDLNTQSLLADSTFSIKPDDLIARAKQVLGKEIGLGLKDGGECLAESFAFCAPVVGPIDRDAFIQALTSFDLETAFDLEQQYFGWNVDPLQPNRVWYFNRQKATHVNTFQGVEATGKKLELPPQCYHMDFEESGKVTEFGFYTVDRQQGNTGGLGGAFAFFYGVGKPLPFPEGRPYQMSWQRKFFTAFINVLQKFKKD</sequence>
<accession>A0A8J9SX49</accession>
<gene>
    <name evidence="2" type="ORF">PTTT1_LOCUS1229</name>
</gene>
<organism evidence="2">
    <name type="scientific">Phaeodactylum tricornutum</name>
    <name type="common">Diatom</name>
    <dbReference type="NCBI Taxonomy" id="2850"/>
    <lineage>
        <taxon>Eukaryota</taxon>
        <taxon>Sar</taxon>
        <taxon>Stramenopiles</taxon>
        <taxon>Ochrophyta</taxon>
        <taxon>Bacillariophyta</taxon>
        <taxon>Bacillariophyceae</taxon>
        <taxon>Bacillariophycidae</taxon>
        <taxon>Naviculales</taxon>
        <taxon>Phaeodactylaceae</taxon>
        <taxon>Phaeodactylum</taxon>
    </lineage>
</organism>
<feature type="signal peptide" evidence="1">
    <location>
        <begin position="1"/>
        <end position="19"/>
    </location>
</feature>
<dbReference type="OMA" id="WFTIRTS"/>
<dbReference type="Gene3D" id="3.10.450.50">
    <property type="match status" value="1"/>
</dbReference>
<evidence type="ECO:0000256" key="1">
    <source>
        <dbReference type="SAM" id="SignalP"/>
    </source>
</evidence>
<dbReference type="Proteomes" id="UP000836788">
    <property type="component" value="Chromosome 1"/>
</dbReference>
<dbReference type="EMBL" id="OU594942">
    <property type="protein sequence ID" value="CAG9276603.1"/>
    <property type="molecule type" value="Genomic_DNA"/>
</dbReference>
<keyword evidence="1" id="KW-0732">Signal</keyword>
<feature type="chain" id="PRO_5035446941" evidence="1">
    <location>
        <begin position="20"/>
        <end position="246"/>
    </location>
</feature>
<name>A0A8J9SX49_PHATR</name>
<protein>
    <submittedName>
        <fullName evidence="2">Uncharacterized protein</fullName>
    </submittedName>
</protein>
<dbReference type="InterPro" id="IPR032710">
    <property type="entry name" value="NTF2-like_dom_sf"/>
</dbReference>
<proteinExistence type="predicted"/>
<reference evidence="2" key="1">
    <citation type="submission" date="2022-02" db="EMBL/GenBank/DDBJ databases">
        <authorList>
            <person name="Giguere J D."/>
        </authorList>
    </citation>
    <scope>NUCLEOTIDE SEQUENCE</scope>
    <source>
        <strain evidence="2">CCAP 1055/1</strain>
    </source>
</reference>
<dbReference type="SUPFAM" id="SSF54427">
    <property type="entry name" value="NTF2-like"/>
    <property type="match status" value="1"/>
</dbReference>